<keyword evidence="2" id="KW-0670">Pyruvate</keyword>
<dbReference type="InterPro" id="IPR040442">
    <property type="entry name" value="Pyrv_kinase-like_dom_sf"/>
</dbReference>
<name>A0A368KIF7_9GAMM</name>
<dbReference type="EMBL" id="QFWQ01000004">
    <property type="protein sequence ID" value="RCS30493.1"/>
    <property type="molecule type" value="Genomic_DNA"/>
</dbReference>
<evidence type="ECO:0000313" key="3">
    <source>
        <dbReference type="Proteomes" id="UP000252387"/>
    </source>
</evidence>
<keyword evidence="2" id="KW-0456">Lyase</keyword>
<dbReference type="SUPFAM" id="SSF51621">
    <property type="entry name" value="Phosphoenolpyruvate/pyruvate domain"/>
    <property type="match status" value="1"/>
</dbReference>
<dbReference type="RefSeq" id="WP_114341503.1">
    <property type="nucleotide sequence ID" value="NZ_QFWQ01000004.1"/>
</dbReference>
<accession>A0A368KIF7</accession>
<evidence type="ECO:0000256" key="1">
    <source>
        <dbReference type="ARBA" id="ARBA00022723"/>
    </source>
</evidence>
<dbReference type="PANTHER" id="PTHR42905:SF16">
    <property type="entry name" value="CARBOXYPHOSPHONOENOLPYRUVATE PHOSPHONOMUTASE-LIKE PROTEIN (AFU_ORTHOLOGUE AFUA_5G07230)"/>
    <property type="match status" value="1"/>
</dbReference>
<dbReference type="GO" id="GO:0016829">
    <property type="term" value="F:lyase activity"/>
    <property type="evidence" value="ECO:0007669"/>
    <property type="project" value="UniProtKB-KW"/>
</dbReference>
<keyword evidence="1" id="KW-0479">Metal-binding</keyword>
<organism evidence="2 3">
    <name type="scientific">Rhodanobacter denitrificans</name>
    <dbReference type="NCBI Taxonomy" id="666685"/>
    <lineage>
        <taxon>Bacteria</taxon>
        <taxon>Pseudomonadati</taxon>
        <taxon>Pseudomonadota</taxon>
        <taxon>Gammaproteobacteria</taxon>
        <taxon>Lysobacterales</taxon>
        <taxon>Rhodanobacteraceae</taxon>
        <taxon>Rhodanobacter</taxon>
    </lineage>
</organism>
<dbReference type="Proteomes" id="UP000252387">
    <property type="component" value="Unassembled WGS sequence"/>
</dbReference>
<dbReference type="AlphaFoldDB" id="A0A368KIF7"/>
<sequence>MDKQVQIDRAQVFRRMHDRTAILLLPNAWDAGSARLFAQRGFAAIATTSAGMAWSLGYADGERAPLAEVLAAIARITRVVELPVTADIETGYGETPEAVAATVRAVIAAGAVGINLEDGRPGHGPLRPVEEAAARIRAARGAADAAGVPIVINARVDNWMQHAADPAAPLADAVQRAQAYLAAGADGIYPIGLGDHATLAALVQAVAAPVNVAAGAGMPDLAELARLGVARVSTATRFATLALAAVDHAATMLRGSGRFDGLVATFTYADAQRLFERG</sequence>
<keyword evidence="3" id="KW-1185">Reference proteome</keyword>
<dbReference type="GO" id="GO:0046872">
    <property type="term" value="F:metal ion binding"/>
    <property type="evidence" value="ECO:0007669"/>
    <property type="project" value="UniProtKB-KW"/>
</dbReference>
<dbReference type="Pfam" id="PF13714">
    <property type="entry name" value="PEP_mutase"/>
    <property type="match status" value="1"/>
</dbReference>
<dbReference type="CDD" id="cd00377">
    <property type="entry name" value="ICL_PEPM"/>
    <property type="match status" value="1"/>
</dbReference>
<dbReference type="InterPro" id="IPR039556">
    <property type="entry name" value="ICL/PEPM"/>
</dbReference>
<dbReference type="Gene3D" id="3.20.20.60">
    <property type="entry name" value="Phosphoenolpyruvate-binding domains"/>
    <property type="match status" value="1"/>
</dbReference>
<comment type="caution">
    <text evidence="2">The sequence shown here is derived from an EMBL/GenBank/DDBJ whole genome shotgun (WGS) entry which is preliminary data.</text>
</comment>
<dbReference type="PANTHER" id="PTHR42905">
    <property type="entry name" value="PHOSPHOENOLPYRUVATE CARBOXYLASE"/>
    <property type="match status" value="1"/>
</dbReference>
<dbReference type="InterPro" id="IPR015813">
    <property type="entry name" value="Pyrv/PenolPyrv_kinase-like_dom"/>
</dbReference>
<dbReference type="OrthoDB" id="9780430at2"/>
<evidence type="ECO:0000313" key="2">
    <source>
        <dbReference type="EMBL" id="RCS30493.1"/>
    </source>
</evidence>
<reference evidence="2 3" key="1">
    <citation type="submission" date="2018-05" db="EMBL/GenBank/DDBJ databases">
        <title>Draft genome sequence of Rhodanobacter denitrificans Yn1 isolated from gold copper mine.</title>
        <authorList>
            <person name="Yang N."/>
            <person name="Mazhar H.S."/>
            <person name="Rensing C."/>
        </authorList>
    </citation>
    <scope>NUCLEOTIDE SEQUENCE [LARGE SCALE GENOMIC DNA]</scope>
    <source>
        <strain evidence="2 3">Yn1</strain>
    </source>
</reference>
<protein>
    <submittedName>
        <fullName evidence="2">Isocitrate lyase/phosphoenolpyruvate mutase family protein</fullName>
    </submittedName>
</protein>
<gene>
    <name evidence="2" type="ORF">DEO45_06615</name>
</gene>
<proteinExistence type="predicted"/>